<feature type="compositionally biased region" description="Basic and acidic residues" evidence="1">
    <location>
        <begin position="1"/>
        <end position="10"/>
    </location>
</feature>
<name>A0A9Q3HEX6_9BASI</name>
<dbReference type="AlphaFoldDB" id="A0A9Q3HEX6"/>
<evidence type="ECO:0000259" key="2">
    <source>
        <dbReference type="Pfam" id="PF22936"/>
    </source>
</evidence>
<sequence>MCTTHSKNECYGKNPHLRPRRQNNKRKNQASDHLSTAQALITINKLDIDCGATHHMFNSPRYFTSFTQTPEINVSTGDPARTLVSVGSGTVVILCGDQVLTLKSSLLVPRLH</sequence>
<feature type="compositionally biased region" description="Basic residues" evidence="1">
    <location>
        <begin position="15"/>
        <end position="28"/>
    </location>
</feature>
<dbReference type="Pfam" id="PF22936">
    <property type="entry name" value="Pol_BBD"/>
    <property type="match status" value="1"/>
</dbReference>
<dbReference type="InterPro" id="IPR054722">
    <property type="entry name" value="PolX-like_BBD"/>
</dbReference>
<evidence type="ECO:0000313" key="3">
    <source>
        <dbReference type="EMBL" id="MBW0500124.1"/>
    </source>
</evidence>
<comment type="caution">
    <text evidence="3">The sequence shown here is derived from an EMBL/GenBank/DDBJ whole genome shotgun (WGS) entry which is preliminary data.</text>
</comment>
<dbReference type="Proteomes" id="UP000765509">
    <property type="component" value="Unassembled WGS sequence"/>
</dbReference>
<feature type="domain" description="Retrovirus-related Pol polyprotein from transposon TNT 1-94-like beta-barrel" evidence="2">
    <location>
        <begin position="48"/>
        <end position="111"/>
    </location>
</feature>
<protein>
    <recommendedName>
        <fullName evidence="2">Retrovirus-related Pol polyprotein from transposon TNT 1-94-like beta-barrel domain-containing protein</fullName>
    </recommendedName>
</protein>
<dbReference type="EMBL" id="AVOT02015647">
    <property type="protein sequence ID" value="MBW0500124.1"/>
    <property type="molecule type" value="Genomic_DNA"/>
</dbReference>
<proteinExistence type="predicted"/>
<evidence type="ECO:0000256" key="1">
    <source>
        <dbReference type="SAM" id="MobiDB-lite"/>
    </source>
</evidence>
<gene>
    <name evidence="3" type="ORF">O181_039839</name>
</gene>
<accession>A0A9Q3HEX6</accession>
<organism evidence="3 4">
    <name type="scientific">Austropuccinia psidii MF-1</name>
    <dbReference type="NCBI Taxonomy" id="1389203"/>
    <lineage>
        <taxon>Eukaryota</taxon>
        <taxon>Fungi</taxon>
        <taxon>Dikarya</taxon>
        <taxon>Basidiomycota</taxon>
        <taxon>Pucciniomycotina</taxon>
        <taxon>Pucciniomycetes</taxon>
        <taxon>Pucciniales</taxon>
        <taxon>Sphaerophragmiaceae</taxon>
        <taxon>Austropuccinia</taxon>
    </lineage>
</organism>
<evidence type="ECO:0000313" key="4">
    <source>
        <dbReference type="Proteomes" id="UP000765509"/>
    </source>
</evidence>
<reference evidence="3" key="1">
    <citation type="submission" date="2021-03" db="EMBL/GenBank/DDBJ databases">
        <title>Draft genome sequence of rust myrtle Austropuccinia psidii MF-1, a brazilian biotype.</title>
        <authorList>
            <person name="Quecine M.C."/>
            <person name="Pachon D.M.R."/>
            <person name="Bonatelli M.L."/>
            <person name="Correr F.H."/>
            <person name="Franceschini L.M."/>
            <person name="Leite T.F."/>
            <person name="Margarido G.R.A."/>
            <person name="Almeida C.A."/>
            <person name="Ferrarezi J.A."/>
            <person name="Labate C.A."/>
        </authorList>
    </citation>
    <scope>NUCLEOTIDE SEQUENCE</scope>
    <source>
        <strain evidence="3">MF-1</strain>
    </source>
</reference>
<feature type="region of interest" description="Disordered" evidence="1">
    <location>
        <begin position="1"/>
        <end position="33"/>
    </location>
</feature>
<dbReference type="OrthoDB" id="3251181at2759"/>
<keyword evidence="4" id="KW-1185">Reference proteome</keyword>